<protein>
    <submittedName>
        <fullName evidence="1">Uncharacterized protein</fullName>
    </submittedName>
</protein>
<organism evidence="1 2">
    <name type="scientific">Roseivivax halotolerans</name>
    <dbReference type="NCBI Taxonomy" id="93684"/>
    <lineage>
        <taxon>Bacteria</taxon>
        <taxon>Pseudomonadati</taxon>
        <taxon>Pseudomonadota</taxon>
        <taxon>Alphaproteobacteria</taxon>
        <taxon>Rhodobacterales</taxon>
        <taxon>Roseobacteraceae</taxon>
        <taxon>Roseivivax</taxon>
    </lineage>
</organism>
<name>A0A1I5ZHM6_9RHOB</name>
<evidence type="ECO:0000313" key="1">
    <source>
        <dbReference type="EMBL" id="SFQ55637.1"/>
    </source>
</evidence>
<dbReference type="RefSeq" id="WP_093013362.1">
    <property type="nucleotide sequence ID" value="NZ_FOXV01000010.1"/>
</dbReference>
<proteinExistence type="predicted"/>
<dbReference type="STRING" id="93684.SAMN05421853_1108"/>
<dbReference type="EMBL" id="FOXV01000010">
    <property type="protein sequence ID" value="SFQ55637.1"/>
    <property type="molecule type" value="Genomic_DNA"/>
</dbReference>
<sequence length="81" mass="9092">MNFEILKVSLPDEPIQVGGTEVQMHFAVRIGAVELHSCRLEMRPGSGRRVAWPNRQVKVDPKMQSEIKRVMCALYLAAIGT</sequence>
<evidence type="ECO:0000313" key="2">
    <source>
        <dbReference type="Proteomes" id="UP000243106"/>
    </source>
</evidence>
<reference evidence="2" key="1">
    <citation type="submission" date="2016-10" db="EMBL/GenBank/DDBJ databases">
        <authorList>
            <person name="Varghese N."/>
            <person name="Submissions S."/>
        </authorList>
    </citation>
    <scope>NUCLEOTIDE SEQUENCE [LARGE SCALE GENOMIC DNA]</scope>
    <source>
        <strain evidence="2">JCM 10271</strain>
    </source>
</reference>
<dbReference type="AlphaFoldDB" id="A0A1I5ZHM6"/>
<keyword evidence="2" id="KW-1185">Reference proteome</keyword>
<gene>
    <name evidence="1" type="ORF">SAMN05421853_1108</name>
</gene>
<dbReference type="Proteomes" id="UP000243106">
    <property type="component" value="Unassembled WGS sequence"/>
</dbReference>
<accession>A0A1I5ZHM6</accession>